<sequence length="529" mass="58856">MADEDPRTLSFSIYLLKTDIASPEDAMKTAALPAPEEIELANGSMATLYIKRTAPKPPNWISLFTPHIDLAHVYGRSNAAVLIVPAVERLFAVTFGYGKPMLDPSSWEENFGLLVVANSIDPDRIRVADTRNLGAIGGQVRTQASRHSGIGEFGINPESDMLRALVGKTGYDDEATTLAGSDGLKVSLKTTLEDLPVLLGEYLDLYGQKTYRENFDWIDHLRQIKSPSEIEALDEQLLEQLNAGDINQKWLAIPELIEWANISGFRYSKSVRNALHDDIELETFLAKVSAGKTLTKQYLTAKHVVAFSTDTDQPRDHWPVWRCLYCELAYDGHQYILSGGHWYRADDDYIASVDAAVANIPTSDVVLPDYDHSSENQYNVAVRDSDPDSWALMDANNIKHAGMVSAIEFCDLMHRDGKLVHVKRYGGSSVLSHLFNQGVVASELFASDAEFRLQVNDKLPASHQLADATVRPNPNEFEIVYAITSKYDAPLTLPLFSRIALKNANQRLRGFGYHVSLCKIMNRRNATPA</sequence>
<evidence type="ECO:0008006" key="3">
    <source>
        <dbReference type="Google" id="ProtNLM"/>
    </source>
</evidence>
<dbReference type="EMBL" id="APND01000002">
    <property type="protein sequence ID" value="MES1928862.1"/>
    <property type="molecule type" value="Genomic_DNA"/>
</dbReference>
<dbReference type="InterPro" id="IPR026487">
    <property type="entry name" value="CHP04141"/>
</dbReference>
<name>A0ABV2AZ28_9GAMM</name>
<evidence type="ECO:0000313" key="1">
    <source>
        <dbReference type="EMBL" id="MES1928862.1"/>
    </source>
</evidence>
<organism evidence="1 2">
    <name type="scientific">Salinisphaera dokdonensis CL-ES53</name>
    <dbReference type="NCBI Taxonomy" id="1304272"/>
    <lineage>
        <taxon>Bacteria</taxon>
        <taxon>Pseudomonadati</taxon>
        <taxon>Pseudomonadota</taxon>
        <taxon>Gammaproteobacteria</taxon>
        <taxon>Salinisphaerales</taxon>
        <taxon>Salinisphaeraceae</taxon>
        <taxon>Salinisphaera</taxon>
    </lineage>
</organism>
<reference evidence="1 2" key="1">
    <citation type="submission" date="2013-03" db="EMBL/GenBank/DDBJ databases">
        <title>Salinisphaera dokdonensis CL-ES53 Genome Sequencing.</title>
        <authorList>
            <person name="Li C."/>
            <person name="Lai Q."/>
            <person name="Shao Z."/>
        </authorList>
    </citation>
    <scope>NUCLEOTIDE SEQUENCE [LARGE SCALE GENOMIC DNA]</scope>
    <source>
        <strain evidence="1 2">CL-ES53</strain>
    </source>
</reference>
<dbReference type="RefSeq" id="WP_353110246.1">
    <property type="nucleotide sequence ID" value="NZ_APND01000002.1"/>
</dbReference>
<keyword evidence="2" id="KW-1185">Reference proteome</keyword>
<accession>A0ABV2AZ28</accession>
<evidence type="ECO:0000313" key="2">
    <source>
        <dbReference type="Proteomes" id="UP001460888"/>
    </source>
</evidence>
<dbReference type="NCBIfam" id="TIGR04141">
    <property type="entry name" value="TIGR04141 family sporadically distributed protein"/>
    <property type="match status" value="1"/>
</dbReference>
<comment type="caution">
    <text evidence="1">The sequence shown here is derived from an EMBL/GenBank/DDBJ whole genome shotgun (WGS) entry which is preliminary data.</text>
</comment>
<dbReference type="Proteomes" id="UP001460888">
    <property type="component" value="Unassembled WGS sequence"/>
</dbReference>
<dbReference type="Pfam" id="PF19614">
    <property type="entry name" value="DUF6119"/>
    <property type="match status" value="1"/>
</dbReference>
<protein>
    <recommendedName>
        <fullName evidence="3">Sporadically distributed protein, TIGR04141 family</fullName>
    </recommendedName>
</protein>
<gene>
    <name evidence="1" type="ORF">SADO_06397</name>
</gene>
<proteinExistence type="predicted"/>